<proteinExistence type="predicted"/>
<accession>A0A2J0L3Y6</accession>
<gene>
    <name evidence="1" type="ORF">COS99_06435</name>
</gene>
<reference evidence="1 2" key="1">
    <citation type="submission" date="2017-09" db="EMBL/GenBank/DDBJ databases">
        <title>Depth-based differentiation of microbial function through sediment-hosted aquifers and enrichment of novel symbionts in the deep terrestrial subsurface.</title>
        <authorList>
            <person name="Probst A.J."/>
            <person name="Ladd B."/>
            <person name="Jarett J.K."/>
            <person name="Geller-Mcgrath D.E."/>
            <person name="Sieber C.M."/>
            <person name="Emerson J.B."/>
            <person name="Anantharaman K."/>
            <person name="Thomas B.C."/>
            <person name="Malmstrom R."/>
            <person name="Stieglmeier M."/>
            <person name="Klingl A."/>
            <person name="Woyke T."/>
            <person name="Ryan C.M."/>
            <person name="Banfield J.F."/>
        </authorList>
    </citation>
    <scope>NUCLEOTIDE SEQUENCE [LARGE SCALE GENOMIC DNA]</scope>
    <source>
        <strain evidence="1">CG07_land_8_20_14_0_80_42_15</strain>
    </source>
</reference>
<dbReference type="EMBL" id="PEWV01000065">
    <property type="protein sequence ID" value="PIU41237.1"/>
    <property type="molecule type" value="Genomic_DNA"/>
</dbReference>
<organism evidence="1 2">
    <name type="scientific">Candidatus Aquitaenariimonas noxiae</name>
    <dbReference type="NCBI Taxonomy" id="1974741"/>
    <lineage>
        <taxon>Bacteria</taxon>
        <taxon>Pseudomonadati</taxon>
        <taxon>Candidatus Omnitrophota</taxon>
        <taxon>Candidatus Aquitaenariimonas</taxon>
    </lineage>
</organism>
<dbReference type="AlphaFoldDB" id="A0A2J0L3Y6"/>
<dbReference type="Pfam" id="PF11249">
    <property type="entry name" value="DUF3047"/>
    <property type="match status" value="1"/>
</dbReference>
<evidence type="ECO:0000313" key="2">
    <source>
        <dbReference type="Proteomes" id="UP000230052"/>
    </source>
</evidence>
<name>A0A2J0L3Y6_9BACT</name>
<evidence type="ECO:0008006" key="3">
    <source>
        <dbReference type="Google" id="ProtNLM"/>
    </source>
</evidence>
<protein>
    <recommendedName>
        <fullName evidence="3">DUF3047 domain-containing protein</fullName>
    </recommendedName>
</protein>
<dbReference type="InterPro" id="IPR021409">
    <property type="entry name" value="DUF3047"/>
</dbReference>
<sequence length="237" mass="27090">MLRSKKIKFGLFIILLVFLCIGISFAKDDKPNPAQGPHLLKSFSFTTQEDLEQWEEKIFKGRVNYEVEKTSKDTFISADSDNTASALYYKIKIDMKKHPILSWRWNVTEFPTKIEGDDLKNTRVDDYGGRMYIIFPGFLPTGAKALEYIWTETIPKGTISPSPYSPNLQLIVIERGREKIGKWVSEKRDLYEDYVAAFGVEPKIKAGAIVFMTDSDSTGTKAQALYDDIKIEYKEGE</sequence>
<evidence type="ECO:0000313" key="1">
    <source>
        <dbReference type="EMBL" id="PIU41237.1"/>
    </source>
</evidence>
<dbReference type="Proteomes" id="UP000230052">
    <property type="component" value="Unassembled WGS sequence"/>
</dbReference>
<comment type="caution">
    <text evidence="1">The sequence shown here is derived from an EMBL/GenBank/DDBJ whole genome shotgun (WGS) entry which is preliminary data.</text>
</comment>